<dbReference type="PROSITE" id="PS00584">
    <property type="entry name" value="PFKB_KINASES_2"/>
    <property type="match status" value="1"/>
</dbReference>
<keyword evidence="4 8" id="KW-0418">Kinase</keyword>
<reference evidence="10 11" key="1">
    <citation type="journal article" date="2019" name="Int. J. Syst. Evol. Microbiol.">
        <title>Anaerobacillus alkaliphilus sp. nov., a novel alkaliphilic and moderately halophilic bacterium.</title>
        <authorList>
            <person name="Borsodi A.K."/>
            <person name="Aszalos J.M."/>
            <person name="Bihari P."/>
            <person name="Nagy I."/>
            <person name="Schumann P."/>
            <person name="Sproer C."/>
            <person name="Kovacs A.L."/>
            <person name="Boka K."/>
            <person name="Dobosy P."/>
            <person name="Ovari M."/>
            <person name="Szili-Kovacs T."/>
            <person name="Toth E."/>
        </authorList>
    </citation>
    <scope>NUCLEOTIDE SEQUENCE [LARGE SCALE GENOMIC DNA]</scope>
    <source>
        <strain evidence="10 11">B16-10</strain>
    </source>
</reference>
<evidence type="ECO:0000313" key="10">
    <source>
        <dbReference type="EMBL" id="RXI99822.1"/>
    </source>
</evidence>
<dbReference type="RefSeq" id="WP_129078679.1">
    <property type="nucleotide sequence ID" value="NZ_QOUX01000042.1"/>
</dbReference>
<dbReference type="AlphaFoldDB" id="A0A4Q0VSP1"/>
<comment type="catalytic activity">
    <reaction evidence="7">
        <text>D-tagatofuranose 6-phosphate + ATP = D-tagatofuranose 1,6-bisphosphate + ADP + H(+)</text>
        <dbReference type="Rhea" id="RHEA:12420"/>
        <dbReference type="ChEBI" id="CHEBI:15378"/>
        <dbReference type="ChEBI" id="CHEBI:30616"/>
        <dbReference type="ChEBI" id="CHEBI:58694"/>
        <dbReference type="ChEBI" id="CHEBI:58695"/>
        <dbReference type="ChEBI" id="CHEBI:456216"/>
        <dbReference type="EC" id="2.7.1.144"/>
    </reaction>
</comment>
<dbReference type="NCBIfam" id="TIGR03828">
    <property type="entry name" value="pfkB"/>
    <property type="match status" value="1"/>
</dbReference>
<dbReference type="CDD" id="cd01164">
    <property type="entry name" value="FruK_PfkB_like"/>
    <property type="match status" value="1"/>
</dbReference>
<evidence type="ECO:0000256" key="6">
    <source>
        <dbReference type="ARBA" id="ARBA00047745"/>
    </source>
</evidence>
<dbReference type="GO" id="GO:0008662">
    <property type="term" value="F:1-phosphofructokinase activity"/>
    <property type="evidence" value="ECO:0007669"/>
    <property type="project" value="UniProtKB-UniRule"/>
</dbReference>
<dbReference type="PANTHER" id="PTHR46566">
    <property type="entry name" value="1-PHOSPHOFRUCTOKINASE-RELATED"/>
    <property type="match status" value="1"/>
</dbReference>
<evidence type="ECO:0000256" key="7">
    <source>
        <dbReference type="PIRNR" id="PIRNR000535"/>
    </source>
</evidence>
<keyword evidence="11" id="KW-1185">Reference proteome</keyword>
<dbReference type="OrthoDB" id="9801219at2"/>
<proteinExistence type="inferred from homology"/>
<comment type="pathway">
    <text evidence="7">Carbohydrate metabolism; D-tagatose 6-phosphate degradation; D-glyceraldehyde 3-phosphate and glycerone phosphate from D-tagatose 6-phosphate: step 1/2.</text>
</comment>
<evidence type="ECO:0000256" key="1">
    <source>
        <dbReference type="ARBA" id="ARBA00005380"/>
    </source>
</evidence>
<dbReference type="Proteomes" id="UP000290649">
    <property type="component" value="Unassembled WGS sequence"/>
</dbReference>
<comment type="catalytic activity">
    <reaction evidence="6 8">
        <text>beta-D-fructose 1-phosphate + ATP = beta-D-fructose 1,6-bisphosphate + ADP + H(+)</text>
        <dbReference type="Rhea" id="RHEA:14213"/>
        <dbReference type="ChEBI" id="CHEBI:15378"/>
        <dbReference type="ChEBI" id="CHEBI:30616"/>
        <dbReference type="ChEBI" id="CHEBI:32966"/>
        <dbReference type="ChEBI" id="CHEBI:138881"/>
        <dbReference type="ChEBI" id="CHEBI:456216"/>
        <dbReference type="EC" id="2.7.1.56"/>
    </reaction>
</comment>
<dbReference type="Gene3D" id="3.40.1190.20">
    <property type="match status" value="1"/>
</dbReference>
<dbReference type="InterPro" id="IPR011611">
    <property type="entry name" value="PfkB_dom"/>
</dbReference>
<dbReference type="GO" id="GO:0005524">
    <property type="term" value="F:ATP binding"/>
    <property type="evidence" value="ECO:0007669"/>
    <property type="project" value="UniProtKB-UniRule"/>
</dbReference>
<name>A0A4Q0VSP1_9BACI</name>
<dbReference type="PIRSF" id="PIRSF000535">
    <property type="entry name" value="1PFK/6PFK/LacC"/>
    <property type="match status" value="1"/>
</dbReference>
<comment type="similarity">
    <text evidence="1">Belongs to the carbohydrate kinase pfkB family.</text>
</comment>
<organism evidence="10 11">
    <name type="scientific">Anaerobacillus alkaliphilus</name>
    <dbReference type="NCBI Taxonomy" id="1548597"/>
    <lineage>
        <taxon>Bacteria</taxon>
        <taxon>Bacillati</taxon>
        <taxon>Bacillota</taxon>
        <taxon>Bacilli</taxon>
        <taxon>Bacillales</taxon>
        <taxon>Bacillaceae</taxon>
        <taxon>Anaerobacillus</taxon>
    </lineage>
</organism>
<dbReference type="GO" id="GO:0009024">
    <property type="term" value="F:tagatose-6-phosphate kinase activity"/>
    <property type="evidence" value="ECO:0007669"/>
    <property type="project" value="UniProtKB-EC"/>
</dbReference>
<comment type="similarity">
    <text evidence="7">Belongs to the carbohydrate kinase PfkB family. LacC subfamily.</text>
</comment>
<keyword evidence="2 7" id="KW-0808">Transferase</keyword>
<dbReference type="GO" id="GO:0016052">
    <property type="term" value="P:carbohydrate catabolic process"/>
    <property type="evidence" value="ECO:0007669"/>
    <property type="project" value="UniProtKB-ARBA"/>
</dbReference>
<dbReference type="InterPro" id="IPR002173">
    <property type="entry name" value="Carboh/pur_kinase_PfkB_CS"/>
</dbReference>
<evidence type="ECO:0000256" key="5">
    <source>
        <dbReference type="ARBA" id="ARBA00022840"/>
    </source>
</evidence>
<dbReference type="GO" id="GO:0044281">
    <property type="term" value="P:small molecule metabolic process"/>
    <property type="evidence" value="ECO:0007669"/>
    <property type="project" value="UniProtKB-ARBA"/>
</dbReference>
<dbReference type="PANTHER" id="PTHR46566:SF1">
    <property type="entry name" value="1-PHOSPHOFRUCTOKINASE"/>
    <property type="match status" value="1"/>
</dbReference>
<dbReference type="Pfam" id="PF00294">
    <property type="entry name" value="PfkB"/>
    <property type="match status" value="1"/>
</dbReference>
<evidence type="ECO:0000256" key="3">
    <source>
        <dbReference type="ARBA" id="ARBA00022741"/>
    </source>
</evidence>
<evidence type="ECO:0000259" key="9">
    <source>
        <dbReference type="Pfam" id="PF00294"/>
    </source>
</evidence>
<keyword evidence="5 7" id="KW-0067">ATP-binding</keyword>
<comment type="caution">
    <text evidence="10">The sequence shown here is derived from an EMBL/GenBank/DDBJ whole genome shotgun (WGS) entry which is preliminary data.</text>
</comment>
<dbReference type="UniPathway" id="UPA00704">
    <property type="reaction ID" value="UER00715"/>
</dbReference>
<evidence type="ECO:0000256" key="8">
    <source>
        <dbReference type="RuleBase" id="RU369061"/>
    </source>
</evidence>
<keyword evidence="7" id="KW-0423">Lactose metabolism</keyword>
<feature type="domain" description="Carbohydrate kinase PfkB" evidence="9">
    <location>
        <begin position="8"/>
        <end position="281"/>
    </location>
</feature>
<dbReference type="FunFam" id="3.40.1190.20:FF:000001">
    <property type="entry name" value="Phosphofructokinase"/>
    <property type="match status" value="1"/>
</dbReference>
<sequence length="304" mass="32496">MIYTCTLNPSIDYIVEVEDVKLGSLNRATKTAYYPGGKGINVSRVLSRLGSSSTALGYIGGFTGAFIRDVLAKSGIANDFIEVNEPTRINIKLKTGKETEINGLGASITKEEESKLFEKISALSTEDFLVLAGSLPPNVSADFYSLIAKLCFEKNIPFIVDTSGVALEGILHYEPFLVKPNEHELGELFGVAITSLEEAVNYGKKLHEKGPKNVIVSLGSKGAVLINDRVIAHANVPKGELKNSVGAGDSLVAGFVLASVSKKNDLEALKYGIACGSATAFSLDLCEKLDVEKLLPEIKINILS</sequence>
<dbReference type="SUPFAM" id="SSF53613">
    <property type="entry name" value="Ribokinase-like"/>
    <property type="match status" value="1"/>
</dbReference>
<dbReference type="EC" id="2.7.1.144" evidence="7"/>
<accession>A0A4Q0VSP1</accession>
<gene>
    <name evidence="10" type="primary">pfkB</name>
    <name evidence="10" type="ORF">DS745_13135</name>
</gene>
<evidence type="ECO:0000256" key="4">
    <source>
        <dbReference type="ARBA" id="ARBA00022777"/>
    </source>
</evidence>
<evidence type="ECO:0000256" key="2">
    <source>
        <dbReference type="ARBA" id="ARBA00022679"/>
    </source>
</evidence>
<dbReference type="GO" id="GO:2001059">
    <property type="term" value="P:D-tagatose 6-phosphate catabolic process"/>
    <property type="evidence" value="ECO:0007669"/>
    <property type="project" value="UniProtKB-UniPathway"/>
</dbReference>
<keyword evidence="3 7" id="KW-0547">Nucleotide-binding</keyword>
<dbReference type="InterPro" id="IPR017583">
    <property type="entry name" value="Tagatose/fructose_Pkinase"/>
</dbReference>
<protein>
    <recommendedName>
        <fullName evidence="7">Tagatose-6-phosphate kinase</fullName>
        <ecNumber evidence="7">2.7.1.144</ecNumber>
    </recommendedName>
</protein>
<comment type="function">
    <text evidence="8">Catalyzes the ATP-dependent phosphorylation of fructose-l-phosphate to fructose-l,6-bisphosphate.</text>
</comment>
<dbReference type="InterPro" id="IPR022463">
    <property type="entry name" value="1-PFruKinase"/>
</dbReference>
<dbReference type="NCBIfam" id="TIGR03168">
    <property type="entry name" value="1-PFK"/>
    <property type="match status" value="1"/>
</dbReference>
<dbReference type="EMBL" id="QOUX01000042">
    <property type="protein sequence ID" value="RXI99822.1"/>
    <property type="molecule type" value="Genomic_DNA"/>
</dbReference>
<evidence type="ECO:0000313" key="11">
    <source>
        <dbReference type="Proteomes" id="UP000290649"/>
    </source>
</evidence>
<dbReference type="PROSITE" id="PS00583">
    <property type="entry name" value="PFKB_KINASES_1"/>
    <property type="match status" value="1"/>
</dbReference>
<dbReference type="GO" id="GO:0005988">
    <property type="term" value="P:lactose metabolic process"/>
    <property type="evidence" value="ECO:0007669"/>
    <property type="project" value="UniProtKB-KW"/>
</dbReference>
<dbReference type="InterPro" id="IPR029056">
    <property type="entry name" value="Ribokinase-like"/>
</dbReference>
<dbReference type="GO" id="GO:0005829">
    <property type="term" value="C:cytosol"/>
    <property type="evidence" value="ECO:0007669"/>
    <property type="project" value="TreeGrafter"/>
</dbReference>